<reference evidence="1 2" key="1">
    <citation type="submission" date="2015-09" db="EMBL/GenBank/DDBJ databases">
        <title>Aphanizomenon flos-aquae WA102.</title>
        <authorList>
            <person name="Driscoll C."/>
        </authorList>
    </citation>
    <scope>NUCLEOTIDE SEQUENCE [LARGE SCALE GENOMIC DNA]</scope>
    <source>
        <strain evidence="1">WA102</strain>
    </source>
</reference>
<name>A0A1B7X2I3_APHFL</name>
<evidence type="ECO:0000313" key="1">
    <source>
        <dbReference type="EMBL" id="OBQ43577.1"/>
    </source>
</evidence>
<comment type="caution">
    <text evidence="1">The sequence shown here is derived from an EMBL/GenBank/DDBJ whole genome shotgun (WGS) entry which is preliminary data.</text>
</comment>
<evidence type="ECO:0000313" key="2">
    <source>
        <dbReference type="Proteomes" id="UP000092093"/>
    </source>
</evidence>
<organism evidence="1 2">
    <name type="scientific">Aphanizomenon flos-aquae WA102</name>
    <dbReference type="NCBI Taxonomy" id="1710896"/>
    <lineage>
        <taxon>Bacteria</taxon>
        <taxon>Bacillati</taxon>
        <taxon>Cyanobacteriota</taxon>
        <taxon>Cyanophyceae</taxon>
        <taxon>Nostocales</taxon>
        <taxon>Aphanizomenonaceae</taxon>
        <taxon>Aphanizomenon</taxon>
    </lineage>
</organism>
<accession>A0A1B7X2I3</accession>
<dbReference type="EMBL" id="LJOW01000049">
    <property type="protein sequence ID" value="OBQ43577.1"/>
    <property type="molecule type" value="Genomic_DNA"/>
</dbReference>
<dbReference type="Proteomes" id="UP000092093">
    <property type="component" value="Unassembled WGS sequence"/>
</dbReference>
<gene>
    <name evidence="1" type="ORF">AN484_11595</name>
</gene>
<protein>
    <submittedName>
        <fullName evidence="1">Uncharacterized protein</fullName>
    </submittedName>
</protein>
<proteinExistence type="predicted"/>
<sequence>MLFCEFQFKKCTVFSDNNIVKVDVLIGCELVQKFGLSAMIESGNDYVLIGKEEDINFLINNETGFTKISQKDLEDLTNDVIGGILNTPPPRSNNFR</sequence>
<dbReference type="AlphaFoldDB" id="A0A1B7X2I3"/>